<accession>A0ABP8V5I6</accession>
<keyword evidence="11" id="KW-1185">Reference proteome</keyword>
<reference evidence="11" key="1">
    <citation type="journal article" date="2019" name="Int. J. Syst. Evol. Microbiol.">
        <title>The Global Catalogue of Microorganisms (GCM) 10K type strain sequencing project: providing services to taxonomists for standard genome sequencing and annotation.</title>
        <authorList>
            <consortium name="The Broad Institute Genomics Platform"/>
            <consortium name="The Broad Institute Genome Sequencing Center for Infectious Disease"/>
            <person name="Wu L."/>
            <person name="Ma J."/>
        </authorList>
    </citation>
    <scope>NUCLEOTIDE SEQUENCE [LARGE SCALE GENOMIC DNA]</scope>
    <source>
        <strain evidence="11">JCM 17805</strain>
    </source>
</reference>
<dbReference type="SUPFAM" id="SSF52540">
    <property type="entry name" value="P-loop containing nucleoside triphosphate hydrolases"/>
    <property type="match status" value="1"/>
</dbReference>
<evidence type="ECO:0000313" key="11">
    <source>
        <dbReference type="Proteomes" id="UP001500604"/>
    </source>
</evidence>
<evidence type="ECO:0000256" key="2">
    <source>
        <dbReference type="ARBA" id="ARBA00022692"/>
    </source>
</evidence>
<feature type="transmembrane region" description="Helical" evidence="7">
    <location>
        <begin position="165"/>
        <end position="185"/>
    </location>
</feature>
<dbReference type="EMBL" id="BAABFL010000404">
    <property type="protein sequence ID" value="GAA4650545.1"/>
    <property type="molecule type" value="Genomic_DNA"/>
</dbReference>
<feature type="transmembrane region" description="Helical" evidence="7">
    <location>
        <begin position="140"/>
        <end position="159"/>
    </location>
</feature>
<dbReference type="PROSITE" id="PS00211">
    <property type="entry name" value="ABC_TRANSPORTER_1"/>
    <property type="match status" value="1"/>
</dbReference>
<feature type="transmembrane region" description="Helical" evidence="7">
    <location>
        <begin position="21"/>
        <end position="43"/>
    </location>
</feature>
<evidence type="ECO:0000256" key="4">
    <source>
        <dbReference type="ARBA" id="ARBA00022840"/>
    </source>
</evidence>
<dbReference type="InterPro" id="IPR036640">
    <property type="entry name" value="ABC1_TM_sf"/>
</dbReference>
<dbReference type="Proteomes" id="UP001500604">
    <property type="component" value="Unassembled WGS sequence"/>
</dbReference>
<organism evidence="10 11">
    <name type="scientific">Kistimonas scapharcae</name>
    <dbReference type="NCBI Taxonomy" id="1036133"/>
    <lineage>
        <taxon>Bacteria</taxon>
        <taxon>Pseudomonadati</taxon>
        <taxon>Pseudomonadota</taxon>
        <taxon>Gammaproteobacteria</taxon>
        <taxon>Oceanospirillales</taxon>
        <taxon>Endozoicomonadaceae</taxon>
        <taxon>Kistimonas</taxon>
    </lineage>
</organism>
<feature type="domain" description="ABC transporter" evidence="8">
    <location>
        <begin position="350"/>
        <end position="584"/>
    </location>
</feature>
<dbReference type="CDD" id="cd18584">
    <property type="entry name" value="ABC_6TM_AarD_CydD"/>
    <property type="match status" value="1"/>
</dbReference>
<dbReference type="Gene3D" id="1.20.1560.10">
    <property type="entry name" value="ABC transporter type 1, transmembrane domain"/>
    <property type="match status" value="1"/>
</dbReference>
<keyword evidence="2 7" id="KW-0812">Transmembrane</keyword>
<dbReference type="NCBIfam" id="TIGR02857">
    <property type="entry name" value="CydD"/>
    <property type="match status" value="1"/>
</dbReference>
<comment type="caution">
    <text evidence="10">The sequence shown here is derived from an EMBL/GenBank/DDBJ whole genome shotgun (WGS) entry which is preliminary data.</text>
</comment>
<dbReference type="SUPFAM" id="SSF90123">
    <property type="entry name" value="ABC transporter transmembrane region"/>
    <property type="match status" value="1"/>
</dbReference>
<dbReference type="PANTHER" id="PTHR24221">
    <property type="entry name" value="ATP-BINDING CASSETTE SUB-FAMILY B"/>
    <property type="match status" value="1"/>
</dbReference>
<dbReference type="InterPro" id="IPR017871">
    <property type="entry name" value="ABC_transporter-like_CS"/>
</dbReference>
<evidence type="ECO:0000259" key="9">
    <source>
        <dbReference type="PROSITE" id="PS50929"/>
    </source>
</evidence>
<evidence type="ECO:0000256" key="1">
    <source>
        <dbReference type="ARBA" id="ARBA00004651"/>
    </source>
</evidence>
<evidence type="ECO:0000256" key="5">
    <source>
        <dbReference type="ARBA" id="ARBA00022989"/>
    </source>
</evidence>
<sequence length="607" mass="66779">MNKTTEREVYRWLRSQKQAAGRWLGCVMALGIGNGLMIIAQAWFLATVVHSLAMDGQERTAVLPYLGGFLLASLVRAGCLMGREQAGFRAGQAVRQQVRRLLLNRMGQLGPAAVGQRPAGEWLTLLLEQVEELQDFFSRYLPQMTLSVAIPLLILAVALPQNWAVTLIFLGTAPLIPLFMILVGIKAADANRRNFQALSRLSSHFLDRLQGLATLRLFNRSRQEKAMVASAAEAFRVKTMQVLRLAFLSSTVLEFFASVSIALTALYLGMSYLGYLNFGHWGGELTLFTGLFLLLLAPEFYQPLRELGTFYHARAQAIGAGDRLMHFLNEPVPQRPEGGLACPAQPAVEIVCDRLTVQAPGSDKLLLNQLCFTVATGEHLAIVGLSGAGKSTLLNVFLGFLDYQGTLKINGIELRELNPDHWRRQLTWLGQNPLLVCGSVRDNVRLGRHELSDDAINKALQQAHADEIVANLEQGLDTSLGEAASRLSVGQAQRIALARAIARSAQLVLLDEPTASLDHDSERLVDDGIRRYSAGKTVLMVTHRPLQVQRADRVLVLDGGKCIAYGEPDALRVQDGPFARLWHSWEQELDDMTPLATSAKKGVTEHA</sequence>
<gene>
    <name evidence="10" type="primary">cydD</name>
    <name evidence="10" type="ORF">GCM10023116_28280</name>
</gene>
<dbReference type="InterPro" id="IPR011527">
    <property type="entry name" value="ABC1_TM_dom"/>
</dbReference>
<feature type="transmembrane region" description="Helical" evidence="7">
    <location>
        <begin position="245"/>
        <end position="266"/>
    </location>
</feature>
<feature type="transmembrane region" description="Helical" evidence="7">
    <location>
        <begin position="63"/>
        <end position="82"/>
    </location>
</feature>
<dbReference type="Gene3D" id="3.40.50.300">
    <property type="entry name" value="P-loop containing nucleotide triphosphate hydrolases"/>
    <property type="match status" value="1"/>
</dbReference>
<feature type="domain" description="ABC transmembrane type-1" evidence="9">
    <location>
        <begin position="27"/>
        <end position="316"/>
    </location>
</feature>
<dbReference type="PROSITE" id="PS50893">
    <property type="entry name" value="ABC_TRANSPORTER_2"/>
    <property type="match status" value="1"/>
</dbReference>
<dbReference type="SMART" id="SM00382">
    <property type="entry name" value="AAA"/>
    <property type="match status" value="1"/>
</dbReference>
<proteinExistence type="predicted"/>
<dbReference type="InterPro" id="IPR014216">
    <property type="entry name" value="ABC_transptr_CydD"/>
</dbReference>
<dbReference type="PANTHER" id="PTHR24221:SF261">
    <property type="entry name" value="GLUTATHIONE_L-CYSTEINE TRANSPORT SYSTEM ATP-BINDING_PERMEASE PROTEIN CYDD"/>
    <property type="match status" value="1"/>
</dbReference>
<evidence type="ECO:0000256" key="6">
    <source>
        <dbReference type="ARBA" id="ARBA00023136"/>
    </source>
</evidence>
<evidence type="ECO:0000259" key="8">
    <source>
        <dbReference type="PROSITE" id="PS50893"/>
    </source>
</evidence>
<dbReference type="Pfam" id="PF00005">
    <property type="entry name" value="ABC_tran"/>
    <property type="match status" value="1"/>
</dbReference>
<dbReference type="Pfam" id="PF00664">
    <property type="entry name" value="ABC_membrane"/>
    <property type="match status" value="1"/>
</dbReference>
<protein>
    <submittedName>
        <fullName evidence="10">Cysteine/glutathione ABC transporter permease/ATP-binding protein CydD</fullName>
    </submittedName>
</protein>
<dbReference type="InterPro" id="IPR027417">
    <property type="entry name" value="P-loop_NTPase"/>
</dbReference>
<dbReference type="PROSITE" id="PS50929">
    <property type="entry name" value="ABC_TM1F"/>
    <property type="match status" value="1"/>
</dbReference>
<comment type="subcellular location">
    <subcellularLocation>
        <location evidence="1">Cell membrane</location>
        <topology evidence="1">Multi-pass membrane protein</topology>
    </subcellularLocation>
</comment>
<keyword evidence="4" id="KW-0067">ATP-binding</keyword>
<dbReference type="InterPro" id="IPR003439">
    <property type="entry name" value="ABC_transporter-like_ATP-bd"/>
</dbReference>
<evidence type="ECO:0000256" key="7">
    <source>
        <dbReference type="SAM" id="Phobius"/>
    </source>
</evidence>
<keyword evidence="3" id="KW-0547">Nucleotide-binding</keyword>
<dbReference type="RefSeq" id="WP_345196736.1">
    <property type="nucleotide sequence ID" value="NZ_BAABFL010000404.1"/>
</dbReference>
<evidence type="ECO:0000256" key="3">
    <source>
        <dbReference type="ARBA" id="ARBA00022741"/>
    </source>
</evidence>
<dbReference type="NCBIfam" id="NF008379">
    <property type="entry name" value="PRK11174.1"/>
    <property type="match status" value="1"/>
</dbReference>
<keyword evidence="6 7" id="KW-0472">Membrane</keyword>
<name>A0ABP8V5I6_9GAMM</name>
<dbReference type="InterPro" id="IPR003593">
    <property type="entry name" value="AAA+_ATPase"/>
</dbReference>
<dbReference type="InterPro" id="IPR039421">
    <property type="entry name" value="Type_1_exporter"/>
</dbReference>
<keyword evidence="5 7" id="KW-1133">Transmembrane helix</keyword>
<evidence type="ECO:0000313" key="10">
    <source>
        <dbReference type="EMBL" id="GAA4650545.1"/>
    </source>
</evidence>